<comment type="caution">
    <text evidence="8">The sequence shown here is derived from an EMBL/GenBank/DDBJ whole genome shotgun (WGS) entry which is preliminary data.</text>
</comment>
<evidence type="ECO:0000256" key="7">
    <source>
        <dbReference type="PIRNR" id="PIRNR004682"/>
    </source>
</evidence>
<dbReference type="SUPFAM" id="SSF56784">
    <property type="entry name" value="HAD-like"/>
    <property type="match status" value="1"/>
</dbReference>
<keyword evidence="3" id="KW-0479">Metal-binding</keyword>
<dbReference type="Pfam" id="PF13242">
    <property type="entry name" value="Hydrolase_like"/>
    <property type="match status" value="1"/>
</dbReference>
<dbReference type="Proteomes" id="UP000756860">
    <property type="component" value="Unassembled WGS sequence"/>
</dbReference>
<name>A0ABS5SHG9_9BACT</name>
<proteinExistence type="inferred from homology"/>
<accession>A0ABS5SHG9</accession>
<dbReference type="PANTHER" id="PTHR42891">
    <property type="entry name" value="D-GLYCERO-BETA-D-MANNO-HEPTOSE-1,7-BISPHOSPHATE 7-PHOSPHATASE"/>
    <property type="match status" value="1"/>
</dbReference>
<dbReference type="EC" id="3.1.3.-" evidence="7"/>
<gene>
    <name evidence="8" type="primary">gmhB</name>
    <name evidence="8" type="ORF">KI810_13105</name>
</gene>
<dbReference type="NCBIfam" id="NF006506">
    <property type="entry name" value="PRK08942.1"/>
    <property type="match status" value="1"/>
</dbReference>
<protein>
    <recommendedName>
        <fullName evidence="6 7">D,D-heptose 1,7-bisphosphate phosphatase</fullName>
        <ecNumber evidence="7">3.1.3.-</ecNumber>
    </recommendedName>
</protein>
<dbReference type="RefSeq" id="WP_214176003.1">
    <property type="nucleotide sequence ID" value="NZ_JAHCVK010000006.1"/>
</dbReference>
<dbReference type="InterPro" id="IPR006549">
    <property type="entry name" value="HAD-SF_hydro_IIIA"/>
</dbReference>
<dbReference type="PIRSF" id="PIRSF004682">
    <property type="entry name" value="GmhB"/>
    <property type="match status" value="1"/>
</dbReference>
<evidence type="ECO:0000256" key="3">
    <source>
        <dbReference type="ARBA" id="ARBA00022723"/>
    </source>
</evidence>
<sequence length="187" mass="20631">MRSERAVFLDRDGTINVEKEYLHRPEEFEFIPGVPEAIRLLRTAGFRVIVVTNQSGVARGYYDEQAVEALHRHLDGELARYDTGVDAYYFCPHHPVEGIGPYRTVCDCRKPLPGMLVQAARDFGLDLGRSYIVGDKLADVEAGLAAGCRPVLVRTGYGERASEKVPEEVPVCDDLLAAAEAIVAARV</sequence>
<dbReference type="InterPro" id="IPR036412">
    <property type="entry name" value="HAD-like_sf"/>
</dbReference>
<dbReference type="NCBIfam" id="TIGR01656">
    <property type="entry name" value="Histidinol-ppas"/>
    <property type="match status" value="1"/>
</dbReference>
<evidence type="ECO:0000256" key="4">
    <source>
        <dbReference type="ARBA" id="ARBA00022801"/>
    </source>
</evidence>
<evidence type="ECO:0000256" key="6">
    <source>
        <dbReference type="ARBA" id="ARBA00031828"/>
    </source>
</evidence>
<evidence type="ECO:0000256" key="5">
    <source>
        <dbReference type="ARBA" id="ARBA00023277"/>
    </source>
</evidence>
<keyword evidence="4 7" id="KW-0378">Hydrolase</keyword>
<evidence type="ECO:0000256" key="1">
    <source>
        <dbReference type="ARBA" id="ARBA00004496"/>
    </source>
</evidence>
<dbReference type="CDD" id="cd07503">
    <property type="entry name" value="HAD_HisB-N"/>
    <property type="match status" value="1"/>
</dbReference>
<evidence type="ECO:0000313" key="9">
    <source>
        <dbReference type="Proteomes" id="UP000756860"/>
    </source>
</evidence>
<keyword evidence="5 7" id="KW-0119">Carbohydrate metabolism</keyword>
<dbReference type="EMBL" id="JAHCVK010000006">
    <property type="protein sequence ID" value="MBT0654001.1"/>
    <property type="molecule type" value="Genomic_DNA"/>
</dbReference>
<dbReference type="Gene3D" id="3.40.50.1000">
    <property type="entry name" value="HAD superfamily/HAD-like"/>
    <property type="match status" value="1"/>
</dbReference>
<dbReference type="InterPro" id="IPR023214">
    <property type="entry name" value="HAD_sf"/>
</dbReference>
<keyword evidence="2 7" id="KW-0963">Cytoplasm</keyword>
<comment type="similarity">
    <text evidence="7">Belongs to the gmhB family.</text>
</comment>
<dbReference type="InterPro" id="IPR006357">
    <property type="entry name" value="HAD-SF_hydro_IIA"/>
</dbReference>
<dbReference type="NCBIfam" id="TIGR01662">
    <property type="entry name" value="HAD-SF-IIIA"/>
    <property type="match status" value="1"/>
</dbReference>
<dbReference type="GO" id="GO:0034200">
    <property type="term" value="F:D-glycero-beta-D-manno-heptose 1,7-bisphosphate 7-phosphatase activity"/>
    <property type="evidence" value="ECO:0007669"/>
    <property type="project" value="UniProtKB-EC"/>
</dbReference>
<evidence type="ECO:0000313" key="8">
    <source>
        <dbReference type="EMBL" id="MBT0654001.1"/>
    </source>
</evidence>
<dbReference type="InterPro" id="IPR006543">
    <property type="entry name" value="Histidinol-phos"/>
</dbReference>
<dbReference type="PANTHER" id="PTHR42891:SF1">
    <property type="entry name" value="D-GLYCERO-BETA-D-MANNO-HEPTOSE-1,7-BISPHOSPHATE 7-PHOSPHATASE"/>
    <property type="match status" value="1"/>
</dbReference>
<reference evidence="8 9" key="1">
    <citation type="submission" date="2021-05" db="EMBL/GenBank/DDBJ databases">
        <title>The draft genome of Geobacter luticola JCM 17780.</title>
        <authorList>
            <person name="Xu Z."/>
            <person name="Masuda Y."/>
            <person name="Itoh H."/>
            <person name="Senoo K."/>
        </authorList>
    </citation>
    <scope>NUCLEOTIDE SEQUENCE [LARGE SCALE GENOMIC DNA]</scope>
    <source>
        <strain evidence="8 9">JCM 17780</strain>
    </source>
</reference>
<dbReference type="NCBIfam" id="TIGR00213">
    <property type="entry name" value="GmhB_yaeD"/>
    <property type="match status" value="1"/>
</dbReference>
<organism evidence="8 9">
    <name type="scientific">Geomobilimonas luticola</name>
    <dbReference type="NCBI Taxonomy" id="1114878"/>
    <lineage>
        <taxon>Bacteria</taxon>
        <taxon>Pseudomonadati</taxon>
        <taxon>Thermodesulfobacteriota</taxon>
        <taxon>Desulfuromonadia</taxon>
        <taxon>Geobacterales</taxon>
        <taxon>Geobacteraceae</taxon>
        <taxon>Geomobilimonas</taxon>
    </lineage>
</organism>
<comment type="subcellular location">
    <subcellularLocation>
        <location evidence="1 7">Cytoplasm</location>
    </subcellularLocation>
</comment>
<dbReference type="InterPro" id="IPR004446">
    <property type="entry name" value="Heptose_bisP_phosphatase"/>
</dbReference>
<dbReference type="Pfam" id="PF13344">
    <property type="entry name" value="Hydrolase_6"/>
    <property type="match status" value="1"/>
</dbReference>
<evidence type="ECO:0000256" key="2">
    <source>
        <dbReference type="ARBA" id="ARBA00022490"/>
    </source>
</evidence>
<keyword evidence="9" id="KW-1185">Reference proteome</keyword>